<name>A0A9C9EMH0_UNCW3</name>
<keyword evidence="2" id="KW-0325">Glycoprotein</keyword>
<dbReference type="Gene3D" id="3.40.630.10">
    <property type="entry name" value="Zn peptidases"/>
    <property type="match status" value="1"/>
</dbReference>
<dbReference type="Proteomes" id="UP000885826">
    <property type="component" value="Unassembled WGS sequence"/>
</dbReference>
<keyword evidence="4" id="KW-0732">Signal</keyword>
<evidence type="ECO:0000256" key="3">
    <source>
        <dbReference type="PROSITE-ProRule" id="PRU01379"/>
    </source>
</evidence>
<reference evidence="6" key="1">
    <citation type="journal article" date="2020" name="mSystems">
        <title>Genome- and Community-Level Interaction Insights into Carbon Utilization and Element Cycling Functions of Hydrothermarchaeota in Hydrothermal Sediment.</title>
        <authorList>
            <person name="Zhou Z."/>
            <person name="Liu Y."/>
            <person name="Xu W."/>
            <person name="Pan J."/>
            <person name="Luo Z.H."/>
            <person name="Li M."/>
        </authorList>
    </citation>
    <scope>NUCLEOTIDE SEQUENCE</scope>
    <source>
        <strain evidence="6">HyVt-388</strain>
    </source>
</reference>
<evidence type="ECO:0000259" key="5">
    <source>
        <dbReference type="PROSITE" id="PS52035"/>
    </source>
</evidence>
<dbReference type="AlphaFoldDB" id="A0A9C9EMH0"/>
<dbReference type="PANTHER" id="PTHR11532">
    <property type="entry name" value="PROTEASE M14 CARBOXYPEPTIDASE"/>
    <property type="match status" value="1"/>
</dbReference>
<feature type="active site" description="Proton donor/acceptor" evidence="3">
    <location>
        <position position="322"/>
    </location>
</feature>
<gene>
    <name evidence="6" type="ORF">ENI34_05695</name>
</gene>
<dbReference type="Gene3D" id="2.60.40.1120">
    <property type="entry name" value="Carboxypeptidase-like, regulatory domain"/>
    <property type="match status" value="1"/>
</dbReference>
<dbReference type="EMBL" id="DRIG01000062">
    <property type="protein sequence ID" value="HEC78619.1"/>
    <property type="molecule type" value="Genomic_DNA"/>
</dbReference>
<dbReference type="InterPro" id="IPR008969">
    <property type="entry name" value="CarboxyPept-like_regulatory"/>
</dbReference>
<dbReference type="InterPro" id="IPR025965">
    <property type="entry name" value="FlgD/Vpr_Ig-like"/>
</dbReference>
<organism evidence="6 7">
    <name type="scientific">candidate division WOR-3 bacterium</name>
    <dbReference type="NCBI Taxonomy" id="2052148"/>
    <lineage>
        <taxon>Bacteria</taxon>
        <taxon>Bacteria division WOR-3</taxon>
    </lineage>
</organism>
<dbReference type="GO" id="GO:0016485">
    <property type="term" value="P:protein processing"/>
    <property type="evidence" value="ECO:0007669"/>
    <property type="project" value="TreeGrafter"/>
</dbReference>
<evidence type="ECO:0000256" key="2">
    <source>
        <dbReference type="ARBA" id="ARBA00023180"/>
    </source>
</evidence>
<dbReference type="PROSITE" id="PS00132">
    <property type="entry name" value="CARBOXYPEPT_ZN_1"/>
    <property type="match status" value="1"/>
</dbReference>
<accession>A0A9C9EMH0</accession>
<evidence type="ECO:0000313" key="6">
    <source>
        <dbReference type="EMBL" id="HEC78619.1"/>
    </source>
</evidence>
<evidence type="ECO:0000313" key="7">
    <source>
        <dbReference type="Proteomes" id="UP000885826"/>
    </source>
</evidence>
<dbReference type="GO" id="GO:0006518">
    <property type="term" value="P:peptide metabolic process"/>
    <property type="evidence" value="ECO:0007669"/>
    <property type="project" value="TreeGrafter"/>
</dbReference>
<dbReference type="PRINTS" id="PR00765">
    <property type="entry name" value="CRBOXYPTASEA"/>
</dbReference>
<comment type="caution">
    <text evidence="6">The sequence shown here is derived from an EMBL/GenBank/DDBJ whole genome shotgun (WGS) entry which is preliminary data.</text>
</comment>
<dbReference type="GO" id="GO:0008270">
    <property type="term" value="F:zinc ion binding"/>
    <property type="evidence" value="ECO:0007669"/>
    <property type="project" value="InterPro"/>
</dbReference>
<dbReference type="GO" id="GO:0005615">
    <property type="term" value="C:extracellular space"/>
    <property type="evidence" value="ECO:0007669"/>
    <property type="project" value="TreeGrafter"/>
</dbReference>
<comment type="similarity">
    <text evidence="1 3">Belongs to the peptidase M14 family.</text>
</comment>
<evidence type="ECO:0000256" key="1">
    <source>
        <dbReference type="ARBA" id="ARBA00005988"/>
    </source>
</evidence>
<feature type="chain" id="PRO_5039050809" evidence="4">
    <location>
        <begin position="20"/>
        <end position="1004"/>
    </location>
</feature>
<feature type="domain" description="Peptidase M14" evidence="5">
    <location>
        <begin position="92"/>
        <end position="350"/>
    </location>
</feature>
<dbReference type="Gene3D" id="2.60.40.4070">
    <property type="match status" value="1"/>
</dbReference>
<dbReference type="InterPro" id="IPR000834">
    <property type="entry name" value="Peptidase_M14"/>
</dbReference>
<dbReference type="PROSITE" id="PS52035">
    <property type="entry name" value="PEPTIDASE_M14"/>
    <property type="match status" value="1"/>
</dbReference>
<dbReference type="PANTHER" id="PTHR11532:SF57">
    <property type="entry name" value="CARBOXYPEPTIDASE D, B"/>
    <property type="match status" value="1"/>
</dbReference>
<dbReference type="NCBIfam" id="TIGR04183">
    <property type="entry name" value="Por_Secre_tail"/>
    <property type="match status" value="1"/>
</dbReference>
<dbReference type="SUPFAM" id="SSF53187">
    <property type="entry name" value="Zn-dependent exopeptidases"/>
    <property type="match status" value="1"/>
</dbReference>
<dbReference type="Pfam" id="PF13860">
    <property type="entry name" value="FlgD_ig"/>
    <property type="match status" value="1"/>
</dbReference>
<proteinExistence type="inferred from homology"/>
<dbReference type="InterPro" id="IPR057246">
    <property type="entry name" value="CARBOXYPEPT_ZN_1"/>
</dbReference>
<dbReference type="InterPro" id="IPR026444">
    <property type="entry name" value="Secre_tail"/>
</dbReference>
<dbReference type="GO" id="GO:0004181">
    <property type="term" value="F:metallocarboxypeptidase activity"/>
    <property type="evidence" value="ECO:0007669"/>
    <property type="project" value="InterPro"/>
</dbReference>
<dbReference type="SUPFAM" id="SSF49464">
    <property type="entry name" value="Carboxypeptidase regulatory domain-like"/>
    <property type="match status" value="1"/>
</dbReference>
<dbReference type="InterPro" id="IPR050753">
    <property type="entry name" value="Peptidase_M14_domain"/>
</dbReference>
<dbReference type="Pfam" id="PF00246">
    <property type="entry name" value="Peptidase_M14"/>
    <property type="match status" value="1"/>
</dbReference>
<sequence>MKKIILSLCLLFCMRASLAGQTIRLVEIGLPEHDEVYRLKKFDLTIIDAGPDFAKALVNDRQIAELQKSGYEVQILIEDYKAYKDQIFQRGFYHTYDQVYAVLDSFVTNYPEICRLDTIGFSVQGRAIWAMRVTDNPQVEENEPEIRLAGNMHGDEHIGTEITLYFLRYLLTNYASNSQVQALVDNREFWILPVLNPDGKEANTRVNANGVDLNRDYGYFWDSWGGSTSPSSQIENRAMMQHLEENNITLEYNYHSAALYVNYPWDYHPADPPDSQLIIDISEVYADSANLTAINGYDWYQVTGSLQDYTIGVSGAFATTIETEEPSASSAIDQICYDNRDALMDVCERAGWGMEGVVKDSSTGVSLYARIEFNNPDRIDIYTDPVLGDFHKMIGPGTYDVRVSANGYAPKTITNVTVPSTGSVSLGDILLVPDSNYYYAFKHVVCRYSNHAEQSNKTRPRAALGEEDNNFFSLGQNGFIVLDMGANTPISNSSGDDFTVYEGDDGTPEGYEVFASNDWSGPWSSCGSATGTASFDLSTAGLSQARYIRIVDDGSSSSGQYAGFDLDAVKGTPPVNAPSLYVSDYQILDGGNGILEPGETADFVVTLHNAGLLTATNTQTILRTADTYITITDSLGDFGDILPDSEKTNTADPFTISASASTPFGHSVHFELFVTADSYFDTLGIDIVVGKKHYYIWNPDPTPSSGQICDSLLQDIGYSGDYGTSLAADLTLYQAVLVFAGIYSNNYIISSGSPEAAALVDYLQNQGGRMYLEGGDVWYYDPLYSGGYDFGPLFGIDATADGSGDCGPVAGQASTFTVGMDFSYGGENNWIDHISPTSTGFLIFRDTDDAYDCGVANDAGTYKTVGLSFELGGLTDGTPPSTREVLLDSIMKFFGCQLNPGVKENTEFSTVGWKTELVPLYPNPGTGEIRIKYQLGDRARLSLKIYDAAGRLVRTLVNGRYNPGTYSVVWNRIDDQGRTVPAGVYFIHFTTTEQNQIEKVILVK</sequence>
<evidence type="ECO:0000256" key="4">
    <source>
        <dbReference type="SAM" id="SignalP"/>
    </source>
</evidence>
<protein>
    <submittedName>
        <fullName evidence="6">T9SS type A sorting domain-containing protein</fullName>
    </submittedName>
</protein>
<dbReference type="SMART" id="SM00631">
    <property type="entry name" value="Zn_pept"/>
    <property type="match status" value="1"/>
</dbReference>
<feature type="signal peptide" evidence="4">
    <location>
        <begin position="1"/>
        <end position="19"/>
    </location>
</feature>